<name>A0A0C4WTI8_9GAMM</name>
<organism evidence="2 3">
    <name type="scientific">Azotobacter chroococcum NCIMB 8003</name>
    <dbReference type="NCBI Taxonomy" id="1328314"/>
    <lineage>
        <taxon>Bacteria</taxon>
        <taxon>Pseudomonadati</taxon>
        <taxon>Pseudomonadota</taxon>
        <taxon>Gammaproteobacteria</taxon>
        <taxon>Pseudomonadales</taxon>
        <taxon>Pseudomonadaceae</taxon>
        <taxon>Azotobacter</taxon>
    </lineage>
</organism>
<dbReference type="HOGENOM" id="CLU_2407010_0_0_6"/>
<evidence type="ECO:0000313" key="3">
    <source>
        <dbReference type="Proteomes" id="UP000068210"/>
    </source>
</evidence>
<gene>
    <name evidence="2" type="ORF">Achr_21530</name>
</gene>
<protein>
    <submittedName>
        <fullName evidence="2">Uncharacterized protein</fullName>
    </submittedName>
</protein>
<reference evidence="2 3" key="1">
    <citation type="journal article" date="2015" name="PLoS ONE">
        <title>Azotobacter Genomes: The Genome of Azotobacter chroococcum NCIMB 8003 (ATCC 4412).</title>
        <authorList>
            <person name="Robson R.L."/>
            <person name="Jones R."/>
            <person name="Robson R.M."/>
            <person name="Schwartz A."/>
            <person name="Richardson T.H."/>
        </authorList>
    </citation>
    <scope>NUCLEOTIDE SEQUENCE [LARGE SCALE GENOMIC DNA]</scope>
    <source>
        <strain evidence="2 3">NCIMB 8003</strain>
    </source>
</reference>
<evidence type="ECO:0000313" key="2">
    <source>
        <dbReference type="EMBL" id="AJE21602.1"/>
    </source>
</evidence>
<dbReference type="AlphaFoldDB" id="A0A0C4WTI8"/>
<dbReference type="EMBL" id="CP010415">
    <property type="protein sequence ID" value="AJE21602.1"/>
    <property type="molecule type" value="Genomic_DNA"/>
</dbReference>
<keyword evidence="3" id="KW-1185">Reference proteome</keyword>
<feature type="region of interest" description="Disordered" evidence="1">
    <location>
        <begin position="1"/>
        <end position="34"/>
    </location>
</feature>
<dbReference type="KEGG" id="acx:Achr_21530"/>
<accession>A0A0C4WTI8</accession>
<proteinExistence type="predicted"/>
<dbReference type="Proteomes" id="UP000068210">
    <property type="component" value="Chromosome"/>
</dbReference>
<dbReference type="RefSeq" id="WP_082045423.1">
    <property type="nucleotide sequence ID" value="NZ_CP010415.1"/>
</dbReference>
<evidence type="ECO:0000256" key="1">
    <source>
        <dbReference type="SAM" id="MobiDB-lite"/>
    </source>
</evidence>
<sequence length="96" mass="10939">MSDLEHSGTARAHASDLVRNARDNKRAARELDHLNQPELANDLRKFADNQLRMARMWLPRRGNGYFGGVWQLRMLQGRLSKPLSASGALKRDWGGR</sequence>